<sequence length="245" mass="27363">MRTIFLLATAAGVKTSHKNKAASSVQPLAEKGLMQTADIEAPVKKRLGRPKNSSGDNAATLLRVALDLFSEQNYSSVTVKNIASAAGVNAALVHYYFASKEDLFLKVVEAAANEAFETFEAIRNNAVAPREVISLWIENHILQFSLMQKLIKISLDYATIHDRSERIDNAIRKFYDIEEEVLGNALRRGISESVFKPCDVNGMITFISTFLDGALIRSVMFRDKFDQRAAIRNLCDVTLRYLEEK</sequence>
<dbReference type="Proteomes" id="UP000553706">
    <property type="component" value="Unassembled WGS sequence"/>
</dbReference>
<proteinExistence type="predicted"/>
<dbReference type="InterPro" id="IPR009057">
    <property type="entry name" value="Homeodomain-like_sf"/>
</dbReference>
<dbReference type="EMBL" id="JACHFJ010000004">
    <property type="protein sequence ID" value="MBB5373041.1"/>
    <property type="molecule type" value="Genomic_DNA"/>
</dbReference>
<dbReference type="PROSITE" id="PS50977">
    <property type="entry name" value="HTH_TETR_2"/>
    <property type="match status" value="1"/>
</dbReference>
<dbReference type="SUPFAM" id="SSF46689">
    <property type="entry name" value="Homeodomain-like"/>
    <property type="match status" value="1"/>
</dbReference>
<evidence type="ECO:0000256" key="3">
    <source>
        <dbReference type="ARBA" id="ARBA00023163"/>
    </source>
</evidence>
<gene>
    <name evidence="6" type="ORF">HNP71_001299</name>
</gene>
<dbReference type="AlphaFoldDB" id="A0A840VN77"/>
<evidence type="ECO:0000256" key="1">
    <source>
        <dbReference type="ARBA" id="ARBA00023015"/>
    </source>
</evidence>
<keyword evidence="2 4" id="KW-0238">DNA-binding</keyword>
<dbReference type="PRINTS" id="PR00455">
    <property type="entry name" value="HTHTETR"/>
</dbReference>
<dbReference type="PANTHER" id="PTHR30055:SF234">
    <property type="entry name" value="HTH-TYPE TRANSCRIPTIONAL REGULATOR BETI"/>
    <property type="match status" value="1"/>
</dbReference>
<protein>
    <submittedName>
        <fullName evidence="6">AcrR family transcriptional regulator</fullName>
    </submittedName>
</protein>
<evidence type="ECO:0000313" key="6">
    <source>
        <dbReference type="EMBL" id="MBB5373041.1"/>
    </source>
</evidence>
<evidence type="ECO:0000256" key="2">
    <source>
        <dbReference type="ARBA" id="ARBA00023125"/>
    </source>
</evidence>
<evidence type="ECO:0000313" key="7">
    <source>
        <dbReference type="Proteomes" id="UP000553706"/>
    </source>
</evidence>
<feature type="domain" description="HTH tetR-type" evidence="5">
    <location>
        <begin position="55"/>
        <end position="115"/>
    </location>
</feature>
<dbReference type="RefSeq" id="WP_183266062.1">
    <property type="nucleotide sequence ID" value="NZ_JACHFJ010000004.1"/>
</dbReference>
<dbReference type="GO" id="GO:0000976">
    <property type="term" value="F:transcription cis-regulatory region binding"/>
    <property type="evidence" value="ECO:0007669"/>
    <property type="project" value="TreeGrafter"/>
</dbReference>
<dbReference type="InterPro" id="IPR001647">
    <property type="entry name" value="HTH_TetR"/>
</dbReference>
<organism evidence="6 7">
    <name type="scientific">Acidocella aromatica</name>
    <dbReference type="NCBI Taxonomy" id="1303579"/>
    <lineage>
        <taxon>Bacteria</taxon>
        <taxon>Pseudomonadati</taxon>
        <taxon>Pseudomonadota</taxon>
        <taxon>Alphaproteobacteria</taxon>
        <taxon>Acetobacterales</taxon>
        <taxon>Acidocellaceae</taxon>
        <taxon>Acidocella</taxon>
    </lineage>
</organism>
<evidence type="ECO:0000256" key="4">
    <source>
        <dbReference type="PROSITE-ProRule" id="PRU00335"/>
    </source>
</evidence>
<dbReference type="InterPro" id="IPR050109">
    <property type="entry name" value="HTH-type_TetR-like_transc_reg"/>
</dbReference>
<dbReference type="SUPFAM" id="SSF48498">
    <property type="entry name" value="Tetracyclin repressor-like, C-terminal domain"/>
    <property type="match status" value="1"/>
</dbReference>
<dbReference type="Gene3D" id="1.10.10.60">
    <property type="entry name" value="Homeodomain-like"/>
    <property type="match status" value="1"/>
</dbReference>
<accession>A0A840VN77</accession>
<feature type="DNA-binding region" description="H-T-H motif" evidence="4">
    <location>
        <begin position="78"/>
        <end position="97"/>
    </location>
</feature>
<dbReference type="PANTHER" id="PTHR30055">
    <property type="entry name" value="HTH-TYPE TRANSCRIPTIONAL REGULATOR RUTR"/>
    <property type="match status" value="1"/>
</dbReference>
<dbReference type="Pfam" id="PF00440">
    <property type="entry name" value="TetR_N"/>
    <property type="match status" value="1"/>
</dbReference>
<reference evidence="6 7" key="1">
    <citation type="submission" date="2020-08" db="EMBL/GenBank/DDBJ databases">
        <title>Genomic Encyclopedia of Type Strains, Phase IV (KMG-IV): sequencing the most valuable type-strain genomes for metagenomic binning, comparative biology and taxonomic classification.</title>
        <authorList>
            <person name="Goeker M."/>
        </authorList>
    </citation>
    <scope>NUCLEOTIDE SEQUENCE [LARGE SCALE GENOMIC DNA]</scope>
    <source>
        <strain evidence="6 7">DSM 27026</strain>
    </source>
</reference>
<comment type="caution">
    <text evidence="6">The sequence shown here is derived from an EMBL/GenBank/DDBJ whole genome shotgun (WGS) entry which is preliminary data.</text>
</comment>
<keyword evidence="3" id="KW-0804">Transcription</keyword>
<evidence type="ECO:0000259" key="5">
    <source>
        <dbReference type="PROSITE" id="PS50977"/>
    </source>
</evidence>
<dbReference type="InterPro" id="IPR036271">
    <property type="entry name" value="Tet_transcr_reg_TetR-rel_C_sf"/>
</dbReference>
<name>A0A840VN77_9PROT</name>
<dbReference type="GO" id="GO:0003700">
    <property type="term" value="F:DNA-binding transcription factor activity"/>
    <property type="evidence" value="ECO:0007669"/>
    <property type="project" value="TreeGrafter"/>
</dbReference>
<keyword evidence="7" id="KW-1185">Reference proteome</keyword>
<keyword evidence="1" id="KW-0805">Transcription regulation</keyword>
<dbReference type="Gene3D" id="1.10.357.10">
    <property type="entry name" value="Tetracycline Repressor, domain 2"/>
    <property type="match status" value="1"/>
</dbReference>